<gene>
    <name evidence="7" type="ORF">DEM34_01015</name>
</gene>
<dbReference type="Pfam" id="PF00196">
    <property type="entry name" value="GerE"/>
    <property type="match status" value="1"/>
</dbReference>
<protein>
    <submittedName>
        <fullName evidence="7">DNA-binding response regulator</fullName>
    </submittedName>
</protein>
<evidence type="ECO:0000313" key="8">
    <source>
        <dbReference type="Proteomes" id="UP000245474"/>
    </source>
</evidence>
<dbReference type="PRINTS" id="PR00038">
    <property type="entry name" value="HTHLUXR"/>
</dbReference>
<evidence type="ECO:0000256" key="3">
    <source>
        <dbReference type="ARBA" id="ARBA00023163"/>
    </source>
</evidence>
<dbReference type="Gene3D" id="3.40.50.2300">
    <property type="match status" value="1"/>
</dbReference>
<keyword evidence="4" id="KW-0597">Phosphoprotein</keyword>
<dbReference type="AlphaFoldDB" id="A0A2U2N9U0"/>
<evidence type="ECO:0000256" key="4">
    <source>
        <dbReference type="PROSITE-ProRule" id="PRU00169"/>
    </source>
</evidence>
<accession>A0A2U2N9U0</accession>
<dbReference type="OrthoDB" id="9802186at2"/>
<dbReference type="Proteomes" id="UP000245474">
    <property type="component" value="Unassembled WGS sequence"/>
</dbReference>
<keyword evidence="1" id="KW-0805">Transcription regulation</keyword>
<dbReference type="CDD" id="cd06170">
    <property type="entry name" value="LuxR_C_like"/>
    <property type="match status" value="1"/>
</dbReference>
<evidence type="ECO:0000256" key="2">
    <source>
        <dbReference type="ARBA" id="ARBA00023125"/>
    </source>
</evidence>
<dbReference type="GO" id="GO:0000160">
    <property type="term" value="P:phosphorelay signal transduction system"/>
    <property type="evidence" value="ECO:0007669"/>
    <property type="project" value="InterPro"/>
</dbReference>
<dbReference type="SUPFAM" id="SSF46894">
    <property type="entry name" value="C-terminal effector domain of the bipartite response regulators"/>
    <property type="match status" value="1"/>
</dbReference>
<dbReference type="GO" id="GO:0006355">
    <property type="term" value="P:regulation of DNA-templated transcription"/>
    <property type="evidence" value="ECO:0007669"/>
    <property type="project" value="InterPro"/>
</dbReference>
<dbReference type="SUPFAM" id="SSF52172">
    <property type="entry name" value="CheY-like"/>
    <property type="match status" value="1"/>
</dbReference>
<dbReference type="SMART" id="SM00421">
    <property type="entry name" value="HTH_LUXR"/>
    <property type="match status" value="1"/>
</dbReference>
<dbReference type="PROSITE" id="PS50110">
    <property type="entry name" value="RESPONSE_REGULATORY"/>
    <property type="match status" value="1"/>
</dbReference>
<dbReference type="PROSITE" id="PS50043">
    <property type="entry name" value="HTH_LUXR_2"/>
    <property type="match status" value="1"/>
</dbReference>
<keyword evidence="3" id="KW-0804">Transcription</keyword>
<dbReference type="PANTHER" id="PTHR44688">
    <property type="entry name" value="DNA-BINDING TRANSCRIPTIONAL ACTIVATOR DEVR_DOSR"/>
    <property type="match status" value="1"/>
</dbReference>
<dbReference type="GO" id="GO:0003677">
    <property type="term" value="F:DNA binding"/>
    <property type="evidence" value="ECO:0007669"/>
    <property type="project" value="UniProtKB-KW"/>
</dbReference>
<evidence type="ECO:0000256" key="1">
    <source>
        <dbReference type="ARBA" id="ARBA00023015"/>
    </source>
</evidence>
<dbReference type="PROSITE" id="PS00622">
    <property type="entry name" value="HTH_LUXR_1"/>
    <property type="match status" value="1"/>
</dbReference>
<dbReference type="InterPro" id="IPR001789">
    <property type="entry name" value="Sig_transdc_resp-reg_receiver"/>
</dbReference>
<feature type="modified residue" description="4-aspartylphosphate" evidence="4">
    <location>
        <position position="62"/>
    </location>
</feature>
<feature type="domain" description="Response regulatory" evidence="6">
    <location>
        <begin position="8"/>
        <end position="122"/>
    </location>
</feature>
<sequence length="217" mass="24242">MPGIDSATVVLVVPDAKRAEDFQALLASVHLECLRFRSGVEALAGLRAQSWGCMLVHVAGLDCSTPEFQRLLASRWIRLPTVYLTESTTVAETVAAFHAGAADFLEFPCNDQRLIDSVHRALDASRRAWRDRERREDCAHRFRGLTPRERDVMEPMVRGWPNRRIADALSVSEKTVEVYRARVIRKTGAGNLPGLMRMAIRAGLFEPGPRWHGHGSG</sequence>
<reference evidence="7 8" key="1">
    <citation type="submission" date="2018-05" db="EMBL/GenBank/DDBJ databases">
        <title>Spiribacter halobius sp. nov., a moderately halophilic bacterium isolated from marine solar saltern.</title>
        <authorList>
            <person name="Zheng W.-S."/>
            <person name="Lu D.-C."/>
            <person name="Du Z.-J."/>
        </authorList>
    </citation>
    <scope>NUCLEOTIDE SEQUENCE [LARGE SCALE GENOMIC DNA]</scope>
    <source>
        <strain evidence="7 8">E85</strain>
    </source>
</reference>
<dbReference type="EMBL" id="QFFI01000001">
    <property type="protein sequence ID" value="PWG65872.1"/>
    <property type="molecule type" value="Genomic_DNA"/>
</dbReference>
<dbReference type="InterPro" id="IPR036388">
    <property type="entry name" value="WH-like_DNA-bd_sf"/>
</dbReference>
<keyword evidence="8" id="KW-1185">Reference proteome</keyword>
<feature type="domain" description="HTH luxR-type" evidence="5">
    <location>
        <begin position="138"/>
        <end position="203"/>
    </location>
</feature>
<dbReference type="InterPro" id="IPR000792">
    <property type="entry name" value="Tscrpt_reg_LuxR_C"/>
</dbReference>
<dbReference type="RefSeq" id="WP_109675324.1">
    <property type="nucleotide sequence ID" value="NZ_CP086615.1"/>
</dbReference>
<name>A0A2U2N9U0_9GAMM</name>
<evidence type="ECO:0000259" key="6">
    <source>
        <dbReference type="PROSITE" id="PS50110"/>
    </source>
</evidence>
<comment type="caution">
    <text evidence="7">The sequence shown here is derived from an EMBL/GenBank/DDBJ whole genome shotgun (WGS) entry which is preliminary data.</text>
</comment>
<dbReference type="InterPro" id="IPR011006">
    <property type="entry name" value="CheY-like_superfamily"/>
</dbReference>
<evidence type="ECO:0000259" key="5">
    <source>
        <dbReference type="PROSITE" id="PS50043"/>
    </source>
</evidence>
<proteinExistence type="predicted"/>
<dbReference type="Gene3D" id="1.10.10.10">
    <property type="entry name" value="Winged helix-like DNA-binding domain superfamily/Winged helix DNA-binding domain"/>
    <property type="match status" value="1"/>
</dbReference>
<dbReference type="InterPro" id="IPR016032">
    <property type="entry name" value="Sig_transdc_resp-reg_C-effctor"/>
</dbReference>
<evidence type="ECO:0000313" key="7">
    <source>
        <dbReference type="EMBL" id="PWG65872.1"/>
    </source>
</evidence>
<organism evidence="7 8">
    <name type="scientific">Sediminicurvatus halobius</name>
    <dbReference type="NCBI Taxonomy" id="2182432"/>
    <lineage>
        <taxon>Bacteria</taxon>
        <taxon>Pseudomonadati</taxon>
        <taxon>Pseudomonadota</taxon>
        <taxon>Gammaproteobacteria</taxon>
        <taxon>Chromatiales</taxon>
        <taxon>Ectothiorhodospiraceae</taxon>
        <taxon>Sediminicurvatus</taxon>
    </lineage>
</organism>
<dbReference type="PANTHER" id="PTHR44688:SF16">
    <property type="entry name" value="DNA-BINDING TRANSCRIPTIONAL ACTIVATOR DEVR_DOSR"/>
    <property type="match status" value="1"/>
</dbReference>
<keyword evidence="2 7" id="KW-0238">DNA-binding</keyword>